<accession>A0A9D1XEI8</accession>
<sequence>MELTPDARYLFVAERPAYVIRVLEIHGDGTLTDVASTPVENPVYICFAQLG</sequence>
<protein>
    <recommendedName>
        <fullName evidence="3">6-phosphogluconolactonase</fullName>
    </recommendedName>
</protein>
<reference evidence="1" key="1">
    <citation type="journal article" date="2021" name="PeerJ">
        <title>Extensive microbial diversity within the chicken gut microbiome revealed by metagenomics and culture.</title>
        <authorList>
            <person name="Gilroy R."/>
            <person name="Ravi A."/>
            <person name="Getino M."/>
            <person name="Pursley I."/>
            <person name="Horton D.L."/>
            <person name="Alikhan N.F."/>
            <person name="Baker D."/>
            <person name="Gharbi K."/>
            <person name="Hall N."/>
            <person name="Watson M."/>
            <person name="Adriaenssens E.M."/>
            <person name="Foster-Nyarko E."/>
            <person name="Jarju S."/>
            <person name="Secka A."/>
            <person name="Antonio M."/>
            <person name="Oren A."/>
            <person name="Chaudhuri R.R."/>
            <person name="La Ragione R."/>
            <person name="Hildebrand F."/>
            <person name="Pallen M.J."/>
        </authorList>
    </citation>
    <scope>NUCLEOTIDE SEQUENCE</scope>
    <source>
        <strain evidence="1">CHK183-1962</strain>
    </source>
</reference>
<comment type="caution">
    <text evidence="1">The sequence shown here is derived from an EMBL/GenBank/DDBJ whole genome shotgun (WGS) entry which is preliminary data.</text>
</comment>
<evidence type="ECO:0000313" key="1">
    <source>
        <dbReference type="EMBL" id="HIX77661.1"/>
    </source>
</evidence>
<evidence type="ECO:0008006" key="3">
    <source>
        <dbReference type="Google" id="ProtNLM"/>
    </source>
</evidence>
<name>A0A9D1XEI8_9FIRM</name>
<proteinExistence type="predicted"/>
<gene>
    <name evidence="1" type="ORF">H9734_08735</name>
</gene>
<evidence type="ECO:0000313" key="2">
    <source>
        <dbReference type="Proteomes" id="UP000886890"/>
    </source>
</evidence>
<dbReference type="Proteomes" id="UP000886890">
    <property type="component" value="Unassembled WGS sequence"/>
</dbReference>
<dbReference type="EMBL" id="DXEK01000147">
    <property type="protein sequence ID" value="HIX77661.1"/>
    <property type="molecule type" value="Genomic_DNA"/>
</dbReference>
<dbReference type="AlphaFoldDB" id="A0A9D1XEI8"/>
<reference evidence="1" key="2">
    <citation type="submission" date="2021-04" db="EMBL/GenBank/DDBJ databases">
        <authorList>
            <person name="Gilroy R."/>
        </authorList>
    </citation>
    <scope>NUCLEOTIDE SEQUENCE</scope>
    <source>
        <strain evidence="1">CHK183-1962</strain>
    </source>
</reference>
<organism evidence="1 2">
    <name type="scientific">Candidatus Fusicatenibacter merdavium</name>
    <dbReference type="NCBI Taxonomy" id="2838600"/>
    <lineage>
        <taxon>Bacteria</taxon>
        <taxon>Bacillati</taxon>
        <taxon>Bacillota</taxon>
        <taxon>Clostridia</taxon>
        <taxon>Lachnospirales</taxon>
        <taxon>Lachnospiraceae</taxon>
        <taxon>Fusicatenibacter</taxon>
    </lineage>
</organism>